<dbReference type="OrthoDB" id="277011at2759"/>
<dbReference type="GO" id="GO:0015031">
    <property type="term" value="P:protein transport"/>
    <property type="evidence" value="ECO:0007669"/>
    <property type="project" value="UniProtKB-KW"/>
</dbReference>
<dbReference type="CDD" id="cd07521">
    <property type="entry name" value="HAD_FCP1-like"/>
    <property type="match status" value="1"/>
</dbReference>
<organism evidence="3">
    <name type="scientific">Blastocystis hominis</name>
    <dbReference type="NCBI Taxonomy" id="12968"/>
    <lineage>
        <taxon>Eukaryota</taxon>
        <taxon>Sar</taxon>
        <taxon>Stramenopiles</taxon>
        <taxon>Bigyra</taxon>
        <taxon>Opalozoa</taxon>
        <taxon>Opalinata</taxon>
        <taxon>Blastocystidae</taxon>
        <taxon>Blastocystis</taxon>
    </lineage>
</organism>
<protein>
    <recommendedName>
        <fullName evidence="1">Mitochondrial import inner membrane translocase subunit TIM50</fullName>
    </recommendedName>
</protein>
<dbReference type="Proteomes" id="UP000008312">
    <property type="component" value="Unassembled WGS sequence"/>
</dbReference>
<dbReference type="GeneID" id="24918128"/>
<dbReference type="SMART" id="SM00577">
    <property type="entry name" value="CPDc"/>
    <property type="match status" value="1"/>
</dbReference>
<dbReference type="SUPFAM" id="SSF56784">
    <property type="entry name" value="HAD-like"/>
    <property type="match status" value="1"/>
</dbReference>
<dbReference type="PANTHER" id="PTHR12210">
    <property type="entry name" value="DULLARD PROTEIN PHOSPHATASE"/>
    <property type="match status" value="1"/>
</dbReference>
<dbReference type="InterPro" id="IPR050365">
    <property type="entry name" value="TIM50"/>
</dbReference>
<evidence type="ECO:0000259" key="2">
    <source>
        <dbReference type="PROSITE" id="PS50969"/>
    </source>
</evidence>
<proteinExistence type="inferred from homology"/>
<dbReference type="InterPro" id="IPR036412">
    <property type="entry name" value="HAD-like_sf"/>
</dbReference>
<dbReference type="InterPro" id="IPR023214">
    <property type="entry name" value="HAD_sf"/>
</dbReference>
<reference evidence="3" key="1">
    <citation type="submission" date="2010-02" db="EMBL/GenBank/DDBJ databases">
        <title>Sequencing and annotation of the Blastocystis hominis genome.</title>
        <authorList>
            <person name="Wincker P."/>
        </authorList>
    </citation>
    <scope>NUCLEOTIDE SEQUENCE</scope>
    <source>
        <strain evidence="3">Singapore isolate B</strain>
    </source>
</reference>
<keyword evidence="1" id="KW-0809">Transit peptide</keyword>
<keyword evidence="4" id="KW-1185">Reference proteome</keyword>
<keyword evidence="1" id="KW-0653">Protein transport</keyword>
<dbReference type="OMA" id="CFEAKEP"/>
<dbReference type="PROSITE" id="PS50969">
    <property type="entry name" value="FCP1"/>
    <property type="match status" value="1"/>
</dbReference>
<name>D8LY65_BLAHO</name>
<accession>D8LY65</accession>
<sequence>MKTLPNYSTLDKAILPTHILPPKSADAPAFTMVLDLDETLVHCVMEPIAEYDKKFSIIYNAEKVDVFALFRPYLTEFLAEASKLFEIVVFTASQSWYWLEIKTLRPSYADALLDIIDPNHTIKFFSIRSADALDIDCIDSNLNSLDRELEKTVIIDNTPYAFGYQIDNGIPITSWFDDKTDTALKELIPFLQELVKVEDVRPVLRKKYKLKEKLDGFVIGCGVCYKQASWSTLNHTWGSDLAGEGMLQYIFRKDLRGKPSTTLRFETSVPTSTTSIKSCFEAKEPIHLVLSGRLRKKVSMTDTCNRF</sequence>
<keyword evidence="1" id="KW-0496">Mitochondrion</keyword>
<dbReference type="InParanoid" id="D8LY65"/>
<dbReference type="Pfam" id="PF03031">
    <property type="entry name" value="NIF"/>
    <property type="match status" value="1"/>
</dbReference>
<evidence type="ECO:0000313" key="3">
    <source>
        <dbReference type="EMBL" id="CBK20520.2"/>
    </source>
</evidence>
<dbReference type="FunCoup" id="D8LY65">
    <property type="interactions" value="19"/>
</dbReference>
<dbReference type="RefSeq" id="XP_012894568.1">
    <property type="nucleotide sequence ID" value="XM_013039114.1"/>
</dbReference>
<dbReference type="InterPro" id="IPR004274">
    <property type="entry name" value="FCP1_dom"/>
</dbReference>
<dbReference type="Gene3D" id="3.40.50.1000">
    <property type="entry name" value="HAD superfamily/HAD-like"/>
    <property type="match status" value="1"/>
</dbReference>
<dbReference type="AlphaFoldDB" id="D8LY65"/>
<evidence type="ECO:0000313" key="4">
    <source>
        <dbReference type="Proteomes" id="UP000008312"/>
    </source>
</evidence>
<gene>
    <name evidence="3" type="ORF">GSBLH_T00000839001</name>
</gene>
<keyword evidence="1" id="KW-0813">Transport</keyword>
<comment type="subunit">
    <text evidence="1">Component of the TIM23 complex.</text>
</comment>
<comment type="function">
    <text evidence="1">Essential component of the TIM23 complex, a complex that mediates the translocation of transit peptide-containing proteins across the mitochondrial inner membrane.</text>
</comment>
<evidence type="ECO:0000256" key="1">
    <source>
        <dbReference type="RuleBase" id="RU365079"/>
    </source>
</evidence>
<feature type="domain" description="FCP1 homology" evidence="2">
    <location>
        <begin position="25"/>
        <end position="194"/>
    </location>
</feature>
<dbReference type="EMBL" id="FN668639">
    <property type="protein sequence ID" value="CBK20520.2"/>
    <property type="molecule type" value="Genomic_DNA"/>
</dbReference>
<dbReference type="GO" id="GO:0005744">
    <property type="term" value="C:TIM23 mitochondrial import inner membrane translocase complex"/>
    <property type="evidence" value="ECO:0007669"/>
    <property type="project" value="UniProtKB-UniRule"/>
</dbReference>
<comment type="similarity">
    <text evidence="1">Belongs to the TIM50 family.</text>
</comment>
<comment type="subcellular location">
    <subcellularLocation>
        <location evidence="1">Mitochondrion inner membrane</location>
        <topology evidence="1">Single-pass membrane protein</topology>
    </subcellularLocation>
</comment>
<keyword evidence="1" id="KW-0811">Translocation</keyword>